<protein>
    <submittedName>
        <fullName evidence="2">DUF2147 domain-containing protein</fullName>
    </submittedName>
</protein>
<proteinExistence type="predicted"/>
<organism evidence="2 3">
    <name type="scientific">Leptospira ilyithenensis</name>
    <dbReference type="NCBI Taxonomy" id="2484901"/>
    <lineage>
        <taxon>Bacteria</taxon>
        <taxon>Pseudomonadati</taxon>
        <taxon>Spirochaetota</taxon>
        <taxon>Spirochaetia</taxon>
        <taxon>Leptospirales</taxon>
        <taxon>Leptospiraceae</taxon>
        <taxon>Leptospira</taxon>
    </lineage>
</organism>
<evidence type="ECO:0000259" key="1">
    <source>
        <dbReference type="Pfam" id="PF09917"/>
    </source>
</evidence>
<evidence type="ECO:0000313" key="3">
    <source>
        <dbReference type="Proteomes" id="UP000298264"/>
    </source>
</evidence>
<dbReference type="PANTHER" id="PTHR36919:SF2">
    <property type="entry name" value="BLL6627 PROTEIN"/>
    <property type="match status" value="1"/>
</dbReference>
<feature type="domain" description="DUF2147" evidence="1">
    <location>
        <begin position="30"/>
        <end position="155"/>
    </location>
</feature>
<dbReference type="AlphaFoldDB" id="A0A4R9LQ06"/>
<dbReference type="Proteomes" id="UP000298264">
    <property type="component" value="Unassembled WGS sequence"/>
</dbReference>
<dbReference type="Pfam" id="PF09917">
    <property type="entry name" value="DUF2147"/>
    <property type="match status" value="1"/>
</dbReference>
<dbReference type="EMBL" id="RQHV01000042">
    <property type="protein sequence ID" value="TGN11174.1"/>
    <property type="molecule type" value="Genomic_DNA"/>
</dbReference>
<dbReference type="Gene3D" id="2.40.128.520">
    <property type="match status" value="1"/>
</dbReference>
<accession>A0A4R9LQ06</accession>
<dbReference type="RefSeq" id="WP_135763927.1">
    <property type="nucleotide sequence ID" value="NZ_RQHV01000042.1"/>
</dbReference>
<gene>
    <name evidence="2" type="ORF">EHS11_08465</name>
</gene>
<dbReference type="OrthoDB" id="9814399at2"/>
<keyword evidence="3" id="KW-1185">Reference proteome</keyword>
<comment type="caution">
    <text evidence="2">The sequence shown here is derived from an EMBL/GenBank/DDBJ whole genome shotgun (WGS) entry which is preliminary data.</text>
</comment>
<sequence length="174" mass="19350">MNYRHALCIGLVSIGITASISAQEADAALGKYIPPEKDAVIEIFKCGDKYCGKTICIKDNAYPEKDKDKGVPGTPYLDHNNEDPKLRTRPNLGMQFISGFNYEGEGLYKNGKIYNPRDGKTYCGKFTVLEGGQKLDLKGTLCSLTFIGKTNTWTRLSGVNLDDPRWDCVDKKKK</sequence>
<name>A0A4R9LQ06_9LEPT</name>
<evidence type="ECO:0000313" key="2">
    <source>
        <dbReference type="EMBL" id="TGN11174.1"/>
    </source>
</evidence>
<dbReference type="PANTHER" id="PTHR36919">
    <property type="entry name" value="BLR1215 PROTEIN"/>
    <property type="match status" value="1"/>
</dbReference>
<reference evidence="2" key="1">
    <citation type="journal article" date="2019" name="PLoS Negl. Trop. Dis.">
        <title>Revisiting the worldwide diversity of Leptospira species in the environment.</title>
        <authorList>
            <person name="Vincent A.T."/>
            <person name="Schiettekatte O."/>
            <person name="Bourhy P."/>
            <person name="Veyrier F.J."/>
            <person name="Picardeau M."/>
        </authorList>
    </citation>
    <scope>NUCLEOTIDE SEQUENCE [LARGE SCALE GENOMIC DNA]</scope>
    <source>
        <strain evidence="2">201400974</strain>
    </source>
</reference>
<dbReference type="InterPro" id="IPR019223">
    <property type="entry name" value="DUF2147"/>
</dbReference>